<name>A0A4P2PVQ1_SORCE</name>
<gene>
    <name evidence="1" type="ORF">SOCEGT47_010150</name>
</gene>
<reference evidence="1 2" key="1">
    <citation type="submission" date="2015-09" db="EMBL/GenBank/DDBJ databases">
        <title>Sorangium comparison.</title>
        <authorList>
            <person name="Zaburannyi N."/>
            <person name="Bunk B."/>
            <person name="Overmann J."/>
            <person name="Mueller R."/>
        </authorList>
    </citation>
    <scope>NUCLEOTIDE SEQUENCE [LARGE SCALE GENOMIC DNA]</scope>
    <source>
        <strain evidence="1 2">So ceGT47</strain>
    </source>
</reference>
<dbReference type="InterPro" id="IPR005358">
    <property type="entry name" value="Puta_zinc/iron-chelating_dom"/>
</dbReference>
<evidence type="ECO:0000313" key="2">
    <source>
        <dbReference type="Proteomes" id="UP000295781"/>
    </source>
</evidence>
<dbReference type="Pfam" id="PF03692">
    <property type="entry name" value="CxxCxxCC"/>
    <property type="match status" value="1"/>
</dbReference>
<sequence length="110" mass="12138">MPEYVRVFGCDYDRMDDRARSLTHFIGNRCYMRIEDGRCAALTLDASAGRFLCSIYEERPDCCRALERGSGACLGELHEKRERPLLALDALRRRAGGEGGQGRAGGGAPP</sequence>
<evidence type="ECO:0008006" key="3">
    <source>
        <dbReference type="Google" id="ProtNLM"/>
    </source>
</evidence>
<proteinExistence type="predicted"/>
<dbReference type="Proteomes" id="UP000295781">
    <property type="component" value="Chromosome"/>
</dbReference>
<accession>A0A4P2PVQ1</accession>
<organism evidence="1 2">
    <name type="scientific">Sorangium cellulosum</name>
    <name type="common">Polyangium cellulosum</name>
    <dbReference type="NCBI Taxonomy" id="56"/>
    <lineage>
        <taxon>Bacteria</taxon>
        <taxon>Pseudomonadati</taxon>
        <taxon>Myxococcota</taxon>
        <taxon>Polyangia</taxon>
        <taxon>Polyangiales</taxon>
        <taxon>Polyangiaceae</taxon>
        <taxon>Sorangium</taxon>
    </lineage>
</organism>
<protein>
    <recommendedName>
        <fullName evidence="3">YkgJ family cysteine cluster protein</fullName>
    </recommendedName>
</protein>
<evidence type="ECO:0000313" key="1">
    <source>
        <dbReference type="EMBL" id="AUX20543.1"/>
    </source>
</evidence>
<dbReference type="AlphaFoldDB" id="A0A4P2PVQ1"/>
<dbReference type="OrthoDB" id="196483at2"/>
<dbReference type="EMBL" id="CP012670">
    <property type="protein sequence ID" value="AUX20543.1"/>
    <property type="molecule type" value="Genomic_DNA"/>
</dbReference>